<evidence type="ECO:0000313" key="4">
    <source>
        <dbReference type="EMBL" id="MDE8653556.1"/>
    </source>
</evidence>
<organism evidence="4 5">
    <name type="scientific">Novosphingobium album</name>
    <name type="common">ex Liu et al. 2023</name>
    <dbReference type="NCBI Taxonomy" id="3031130"/>
    <lineage>
        <taxon>Bacteria</taxon>
        <taxon>Pseudomonadati</taxon>
        <taxon>Pseudomonadota</taxon>
        <taxon>Alphaproteobacteria</taxon>
        <taxon>Sphingomonadales</taxon>
        <taxon>Sphingomonadaceae</taxon>
        <taxon>Novosphingobium</taxon>
    </lineage>
</organism>
<dbReference type="InterPro" id="IPR036388">
    <property type="entry name" value="WH-like_DNA-bd_sf"/>
</dbReference>
<keyword evidence="3" id="KW-0804">Transcription</keyword>
<dbReference type="PANTHER" id="PTHR38465">
    <property type="entry name" value="HTH-TYPE TRANSCRIPTIONAL REGULATOR MJ1563-RELATED"/>
    <property type="match status" value="1"/>
</dbReference>
<dbReference type="SUPFAM" id="SSF46785">
    <property type="entry name" value="Winged helix' DNA-binding domain"/>
    <property type="match status" value="1"/>
</dbReference>
<comment type="caution">
    <text evidence="4">The sequence shown here is derived from an EMBL/GenBank/DDBJ whole genome shotgun (WGS) entry which is preliminary data.</text>
</comment>
<dbReference type="Proteomes" id="UP001216253">
    <property type="component" value="Unassembled WGS sequence"/>
</dbReference>
<accession>A0ABT5WUL4</accession>
<dbReference type="PANTHER" id="PTHR38465:SF2">
    <property type="entry name" value="HTH-TYPE TRANSCRIPTIONAL REGULATOR MMPR5"/>
    <property type="match status" value="1"/>
</dbReference>
<protein>
    <submittedName>
        <fullName evidence="4">Transcriptional regulator</fullName>
    </submittedName>
</protein>
<name>A0ABT5WUL4_9SPHN</name>
<dbReference type="EMBL" id="JARESE010000062">
    <property type="protein sequence ID" value="MDE8653556.1"/>
    <property type="molecule type" value="Genomic_DNA"/>
</dbReference>
<gene>
    <name evidence="4" type="ORF">PYV00_17795</name>
</gene>
<keyword evidence="2" id="KW-0238">DNA-binding</keyword>
<keyword evidence="1" id="KW-0805">Transcription regulation</keyword>
<evidence type="ECO:0000256" key="1">
    <source>
        <dbReference type="ARBA" id="ARBA00023015"/>
    </source>
</evidence>
<sequence length="149" mass="16087">MTQAEFIHGFSKLMANWGMPLTAGRVYAYLLLQPKAVSLDQIAAGLGISKASAWGAAKHLEQVGQIERYGEQGSKRSLFSATEDFARSLVRYSKLLSRIGGLLRDGAPGAEAEAAARMRERSGFYLTVHDAIEATIGELTTGQRRAAAE</sequence>
<proteinExistence type="predicted"/>
<dbReference type="Gene3D" id="1.10.10.10">
    <property type="entry name" value="Winged helix-like DNA-binding domain superfamily/Winged helix DNA-binding domain"/>
    <property type="match status" value="1"/>
</dbReference>
<reference evidence="4 5" key="1">
    <citation type="submission" date="2023-03" db="EMBL/GenBank/DDBJ databases">
        <title>NovoSphingobium album sp. nov. isolated from polycyclic aromatic hydrocarbons- and heavy-metal polluted soil.</title>
        <authorList>
            <person name="Liu Z."/>
            <person name="Wang K."/>
        </authorList>
    </citation>
    <scope>NUCLEOTIDE SEQUENCE [LARGE SCALE GENOMIC DNA]</scope>
    <source>
        <strain evidence="4 5">H3SJ31-1</strain>
    </source>
</reference>
<evidence type="ECO:0000313" key="5">
    <source>
        <dbReference type="Proteomes" id="UP001216253"/>
    </source>
</evidence>
<keyword evidence="5" id="KW-1185">Reference proteome</keyword>
<evidence type="ECO:0000256" key="3">
    <source>
        <dbReference type="ARBA" id="ARBA00023163"/>
    </source>
</evidence>
<dbReference type="InterPro" id="IPR052362">
    <property type="entry name" value="HTH-GbsR_regulator"/>
</dbReference>
<dbReference type="RefSeq" id="WP_275229637.1">
    <property type="nucleotide sequence ID" value="NZ_JARESE010000062.1"/>
</dbReference>
<evidence type="ECO:0000256" key="2">
    <source>
        <dbReference type="ARBA" id="ARBA00023125"/>
    </source>
</evidence>
<dbReference type="InterPro" id="IPR036390">
    <property type="entry name" value="WH_DNA-bd_sf"/>
</dbReference>